<organism evidence="2 3">
    <name type="scientific">Tetrahymena thermophila (strain SB210)</name>
    <dbReference type="NCBI Taxonomy" id="312017"/>
    <lineage>
        <taxon>Eukaryota</taxon>
        <taxon>Sar</taxon>
        <taxon>Alveolata</taxon>
        <taxon>Ciliophora</taxon>
        <taxon>Intramacronucleata</taxon>
        <taxon>Oligohymenophorea</taxon>
        <taxon>Hymenostomatida</taxon>
        <taxon>Tetrahymenina</taxon>
        <taxon>Tetrahymenidae</taxon>
        <taxon>Tetrahymena</taxon>
    </lineage>
</organism>
<proteinExistence type="predicted"/>
<evidence type="ECO:0000256" key="1">
    <source>
        <dbReference type="SAM" id="MobiDB-lite"/>
    </source>
</evidence>
<dbReference type="Proteomes" id="UP000009168">
    <property type="component" value="Unassembled WGS sequence"/>
</dbReference>
<accession>I7M750</accession>
<dbReference type="GeneID" id="7838513"/>
<dbReference type="InParanoid" id="I7M750"/>
<feature type="region of interest" description="Disordered" evidence="1">
    <location>
        <begin position="119"/>
        <end position="149"/>
    </location>
</feature>
<feature type="compositionally biased region" description="Basic and acidic residues" evidence="1">
    <location>
        <begin position="361"/>
        <end position="371"/>
    </location>
</feature>
<feature type="compositionally biased region" description="Polar residues" evidence="1">
    <location>
        <begin position="125"/>
        <end position="149"/>
    </location>
</feature>
<evidence type="ECO:0000313" key="2">
    <source>
        <dbReference type="EMBL" id="EAR89381.1"/>
    </source>
</evidence>
<dbReference type="HOGENOM" id="CLU_314129_0_0_1"/>
<name>I7M750_TETTS</name>
<dbReference type="RefSeq" id="XP_001009626.1">
    <property type="nucleotide sequence ID" value="XM_001009626.1"/>
</dbReference>
<dbReference type="AlphaFoldDB" id="I7M750"/>
<reference evidence="3" key="1">
    <citation type="journal article" date="2006" name="PLoS Biol.">
        <title>Macronuclear genome sequence of the ciliate Tetrahymena thermophila, a model eukaryote.</title>
        <authorList>
            <person name="Eisen J.A."/>
            <person name="Coyne R.S."/>
            <person name="Wu M."/>
            <person name="Wu D."/>
            <person name="Thiagarajan M."/>
            <person name="Wortman J.R."/>
            <person name="Badger J.H."/>
            <person name="Ren Q."/>
            <person name="Amedeo P."/>
            <person name="Jones K.M."/>
            <person name="Tallon L.J."/>
            <person name="Delcher A.L."/>
            <person name="Salzberg S.L."/>
            <person name="Silva J.C."/>
            <person name="Haas B.J."/>
            <person name="Majoros W.H."/>
            <person name="Farzad M."/>
            <person name="Carlton J.M."/>
            <person name="Smith R.K. Jr."/>
            <person name="Garg J."/>
            <person name="Pearlman R.E."/>
            <person name="Karrer K.M."/>
            <person name="Sun L."/>
            <person name="Manning G."/>
            <person name="Elde N.C."/>
            <person name="Turkewitz A.P."/>
            <person name="Asai D.J."/>
            <person name="Wilkes D.E."/>
            <person name="Wang Y."/>
            <person name="Cai H."/>
            <person name="Collins K."/>
            <person name="Stewart B.A."/>
            <person name="Lee S.R."/>
            <person name="Wilamowska K."/>
            <person name="Weinberg Z."/>
            <person name="Ruzzo W.L."/>
            <person name="Wloga D."/>
            <person name="Gaertig J."/>
            <person name="Frankel J."/>
            <person name="Tsao C.-C."/>
            <person name="Gorovsky M.A."/>
            <person name="Keeling P.J."/>
            <person name="Waller R.F."/>
            <person name="Patron N.J."/>
            <person name="Cherry J.M."/>
            <person name="Stover N.A."/>
            <person name="Krieger C.J."/>
            <person name="del Toro C."/>
            <person name="Ryder H.F."/>
            <person name="Williamson S.C."/>
            <person name="Barbeau R.A."/>
            <person name="Hamilton E.P."/>
            <person name="Orias E."/>
        </authorList>
    </citation>
    <scope>NUCLEOTIDE SEQUENCE [LARGE SCALE GENOMIC DNA]</scope>
    <source>
        <strain evidence="3">SB210</strain>
    </source>
</reference>
<keyword evidence="3" id="KW-1185">Reference proteome</keyword>
<protein>
    <submittedName>
        <fullName evidence="2">Uncharacterized protein</fullName>
    </submittedName>
</protein>
<feature type="region of interest" description="Disordered" evidence="1">
    <location>
        <begin position="358"/>
        <end position="385"/>
    </location>
</feature>
<sequence>MIQNNSKGPKNPFDKPLCYFQKTRQQTPIEQQREGDTSMQTQQKLVQRKVQKQTDDIQVHFGQQKTPSQNIDSNHFFSPQNQQCSERIMFRNESKEFQNARNISQQQPSLQGMQQQLQTGQNMQESQQVGSLSPNPFNKNLQSPQTQTNSKAGFSMVSFGLQFTCSNIVDTEYNQPEFGQYKADKSAQFNPNYSSADKQQDYKQYPTVDSQVLERSLSNHQLNQQKNNGNNQNLQSSIFQIQHQQKQVQDQKKGCSSNNYNNNCQSSSSASLMSDQQALHLTFAGTIKEESEQKTCAINKNNNNLIDLNDSNDEEFILDEKECKILESGQKNKYPNSSIYSKNNDYFMQESYTQILNQKSDGNDDRQKRDNYQQNQEDYDEDEQLGQEFISKNLDEKYKMIDRRISCASRQQSNSHDLHISIPNQNENLPDDNESYKKHLDNVTEREAAYLNKAPSLQNQNLLGSFYKNSRSTNTFSPKLLYQTNSQGQFALSSMYSINQQYQQQIEGENSQQHGFNSPSIHSTAQAMSFYPLTRNLSTNSFKTSILKKDKATFERSDSNRTLVDTNNLEYTTKKSVKFNQNRYVLNYDEDDKEKTDFQYDDQMFFSDDLEEDSQSLPQALGSKNQMKNPKITVLEKVSEKNKEQKMNSSLINSNIIFKESELISSQSSNLIATKKKNQQIGSLSSAINQYSQQEENYNNLNHNSNIQDIIQINQDSILLSQTYIPNNINHRQISTSKEDNQNNILNLLNQNEAKINQNQQGLFFNQLGIGINNTQTSFKSDNFLEIKQSESISANTNKEPLSATKIKNMSQKTQMLNVPTSQNEKAIKKNKLKNSITLEKNKHTTSDKKSNPKAATVAQNEFEIPQQNEITQRKHQSSEIDLKTNSVQSNLELIMAKIQITQSTYQQKQALKKKKGKTCSSSCNIFQLICN</sequence>
<gene>
    <name evidence="2" type="ORF">TTHERM_00374980</name>
</gene>
<dbReference type="EMBL" id="GG662821">
    <property type="protein sequence ID" value="EAR89381.1"/>
    <property type="molecule type" value="Genomic_DNA"/>
</dbReference>
<dbReference type="KEGG" id="tet:TTHERM_00374980"/>
<evidence type="ECO:0000313" key="3">
    <source>
        <dbReference type="Proteomes" id="UP000009168"/>
    </source>
</evidence>